<reference evidence="3" key="1">
    <citation type="journal article" date="2015" name="Nat. Genet.">
        <title>The genome and transcriptome of the zoonotic hookworm Ancylostoma ceylanicum identify infection-specific gene families.</title>
        <authorList>
            <person name="Schwarz E.M."/>
            <person name="Hu Y."/>
            <person name="Antoshechkin I."/>
            <person name="Miller M.M."/>
            <person name="Sternberg P.W."/>
            <person name="Aroian R.V."/>
        </authorList>
    </citation>
    <scope>NUCLEOTIDE SEQUENCE</scope>
    <source>
        <strain evidence="3">HY135</strain>
    </source>
</reference>
<dbReference type="Proteomes" id="UP000024635">
    <property type="component" value="Unassembled WGS sequence"/>
</dbReference>
<dbReference type="OrthoDB" id="5791184at2759"/>
<gene>
    <name evidence="2" type="primary">Acey_s0142.g2331</name>
    <name evidence="2" type="synonym">Acey-F56F4.3</name>
    <name evidence="2" type="ORF">Y032_0142g2331</name>
</gene>
<name>A0A016T3J2_9BILA</name>
<dbReference type="AlphaFoldDB" id="A0A016T3J2"/>
<dbReference type="SUPFAM" id="SSF161070">
    <property type="entry name" value="SNF-like"/>
    <property type="match status" value="1"/>
</dbReference>
<feature type="transmembrane region" description="Helical" evidence="1">
    <location>
        <begin position="53"/>
        <end position="74"/>
    </location>
</feature>
<keyword evidence="1" id="KW-0472">Membrane</keyword>
<feature type="transmembrane region" description="Helical" evidence="1">
    <location>
        <begin position="180"/>
        <end position="200"/>
    </location>
</feature>
<proteinExistence type="predicted"/>
<comment type="caution">
    <text evidence="2">The sequence shown here is derived from an EMBL/GenBank/DDBJ whole genome shotgun (WGS) entry which is preliminary data.</text>
</comment>
<dbReference type="EMBL" id="JARK01001478">
    <property type="protein sequence ID" value="EYB97267.1"/>
    <property type="molecule type" value="Genomic_DNA"/>
</dbReference>
<evidence type="ECO:0000313" key="3">
    <source>
        <dbReference type="Proteomes" id="UP000024635"/>
    </source>
</evidence>
<feature type="transmembrane region" description="Helical" evidence="1">
    <location>
        <begin position="127"/>
        <end position="147"/>
    </location>
</feature>
<keyword evidence="3" id="KW-1185">Reference proteome</keyword>
<keyword evidence="1" id="KW-0812">Transmembrane</keyword>
<dbReference type="InterPro" id="IPR037272">
    <property type="entry name" value="SNS_sf"/>
</dbReference>
<keyword evidence="1" id="KW-1133">Transmembrane helix</keyword>
<evidence type="ECO:0000313" key="2">
    <source>
        <dbReference type="EMBL" id="EYB97267.1"/>
    </source>
</evidence>
<evidence type="ECO:0000256" key="1">
    <source>
        <dbReference type="SAM" id="Phobius"/>
    </source>
</evidence>
<organism evidence="2 3">
    <name type="scientific">Ancylostoma ceylanicum</name>
    <dbReference type="NCBI Taxonomy" id="53326"/>
    <lineage>
        <taxon>Eukaryota</taxon>
        <taxon>Metazoa</taxon>
        <taxon>Ecdysozoa</taxon>
        <taxon>Nematoda</taxon>
        <taxon>Chromadorea</taxon>
        <taxon>Rhabditida</taxon>
        <taxon>Rhabditina</taxon>
        <taxon>Rhabditomorpha</taxon>
        <taxon>Strongyloidea</taxon>
        <taxon>Ancylostomatidae</taxon>
        <taxon>Ancylostomatinae</taxon>
        <taxon>Ancylostoma</taxon>
    </lineage>
</organism>
<feature type="transmembrane region" description="Helical" evidence="1">
    <location>
        <begin position="206"/>
        <end position="225"/>
    </location>
</feature>
<sequence length="270" mass="30680">MTSSVGLELKYRQHRRIDASVQTLRSMFDEHIEEQDFTTPLYYFAVSNPFTKAATAILVVSLTLLSSAGHVLAAEDVLMMLCHFFPSLLKLNSAIVRHCALGVMFIILSIAYHQLTYTKGIEDSYNAIFMSVFVLAIWECICVGWNYTTFRLLVNIRTMGTSALPVITYGQRISVYLHFAWRYVIPAVLLVTTAFGFSIHTFGMEFSWTSLVIAFICTMPFFHAVKEVASCWQKNGVMASLFRSTDRWGSLSIQHRKMADFDEKAARIVF</sequence>
<feature type="transmembrane region" description="Helical" evidence="1">
    <location>
        <begin position="95"/>
        <end position="115"/>
    </location>
</feature>
<dbReference type="STRING" id="53326.A0A016T3J2"/>
<protein>
    <submittedName>
        <fullName evidence="2">Uncharacterized protein</fullName>
    </submittedName>
</protein>
<accession>A0A016T3J2</accession>